<evidence type="ECO:0000256" key="2">
    <source>
        <dbReference type="ARBA" id="ARBA00012169"/>
    </source>
</evidence>
<evidence type="ECO:0000313" key="8">
    <source>
        <dbReference type="Proteomes" id="UP001295684"/>
    </source>
</evidence>
<proteinExistence type="predicted"/>
<dbReference type="InterPro" id="IPR016024">
    <property type="entry name" value="ARM-type_fold"/>
</dbReference>
<dbReference type="Gene3D" id="1.10.1070.11">
    <property type="entry name" value="Phosphatidylinositol 3-/4-kinase, catalytic domain"/>
    <property type="match status" value="1"/>
</dbReference>
<keyword evidence="8" id="KW-1185">Reference proteome</keyword>
<dbReference type="InterPro" id="IPR057754">
    <property type="entry name" value="PI4-kinase_beta/PIK1_cat"/>
</dbReference>
<dbReference type="PROSITE" id="PS50290">
    <property type="entry name" value="PI3_4_KINASE_3"/>
    <property type="match status" value="1"/>
</dbReference>
<dbReference type="Proteomes" id="UP001295684">
    <property type="component" value="Unassembled WGS sequence"/>
</dbReference>
<feature type="region of interest" description="Disordered" evidence="5">
    <location>
        <begin position="371"/>
        <end position="391"/>
    </location>
</feature>
<dbReference type="InterPro" id="IPR015433">
    <property type="entry name" value="PI3/4_kinase"/>
</dbReference>
<evidence type="ECO:0000256" key="5">
    <source>
        <dbReference type="SAM" id="MobiDB-lite"/>
    </source>
</evidence>
<name>A0AAD1TZW2_EUPCR</name>
<comment type="catalytic activity">
    <reaction evidence="1">
        <text>a 1,2-diacyl-sn-glycero-3-phospho-(1D-myo-inositol) + ATP = a 1,2-diacyl-sn-glycero-3-phospho-(1D-myo-inositol 4-phosphate) + ADP + H(+)</text>
        <dbReference type="Rhea" id="RHEA:19877"/>
        <dbReference type="ChEBI" id="CHEBI:15378"/>
        <dbReference type="ChEBI" id="CHEBI:30616"/>
        <dbReference type="ChEBI" id="CHEBI:57880"/>
        <dbReference type="ChEBI" id="CHEBI:58178"/>
        <dbReference type="ChEBI" id="CHEBI:456216"/>
        <dbReference type="EC" id="2.7.1.67"/>
    </reaction>
</comment>
<accession>A0AAD1TZW2</accession>
<dbReference type="Gene3D" id="3.30.1010.10">
    <property type="entry name" value="Phosphatidylinositol 3-kinase Catalytic Subunit, Chain A, domain 4"/>
    <property type="match status" value="1"/>
</dbReference>
<keyword evidence="3" id="KW-0808">Transferase</keyword>
<dbReference type="InterPro" id="IPR036940">
    <property type="entry name" value="PI3/4_kinase_cat_sf"/>
</dbReference>
<dbReference type="GO" id="GO:0004430">
    <property type="term" value="F:1-phosphatidylinositol 4-kinase activity"/>
    <property type="evidence" value="ECO:0007669"/>
    <property type="project" value="UniProtKB-EC"/>
</dbReference>
<sequence>MPNYAFVKLFRKCFMTEDLDEDLISNDRQSWLNKLDYFRAKLGMKKKSKRISGKDIAFSIVLELLSDEAMTMDINALDVNCTNNDVEMFIPQFCHYIVGGGRYSGAVEKFILQRASNSPIFALHILWNFLQSLEAGGESIPMKTLEFLQILTECGKNAIERKHSSFLFQNEESKFPYTFYNGLTFQYEDPLPEISLMTKLNYKHNYDLFFSTPNFLSDLIGISECLRTVAVEDRLKTLKSLISNLNLSLPNNVYLPLKSCSDHKVLQISLEHCICLHSNEKAPFHVLIEIERFYSEADTVTMRKAGKSQSSGYIVGKDMKQGLLLETENSGDSYEDDETASLRGSGGSDFSDSNGANPFEVVKDPVKSFMEPTLSQSPSHQTTQYSAQGYRLARSRKKKSPLWKQILCCQCSEQGEMVPIVDNSMDFNSVEDINTVSQPIGLFGERSFESVKKQMREESKYGENNNWDVISVIVKSGENIQQEKFAAYLMEMFLDIFKEAKLKCWLRPFTILATSPIGGIVETITDAVSIDKLKKSYPEMDCLRRYYVKTFGSVKSKTFKKARRAFVRSLAGYSLLCYILQIKDRHNANILIDSKGHVVHVDFGFMLSNSPGSMNFEASSFKLTNEFVDIMGGQRSQALRQFKALMIKGFIALRKHAEHIISFVEMTMMSNKNLSCFSRGSIILNEMRERFKLDLSDTNAKKFMYDLIENSTDHWRTRWYDKYQRLCVGVW</sequence>
<dbReference type="InterPro" id="IPR018936">
    <property type="entry name" value="PI3/4_kinase_CS"/>
</dbReference>
<dbReference type="GO" id="GO:0016020">
    <property type="term" value="C:membrane"/>
    <property type="evidence" value="ECO:0007669"/>
    <property type="project" value="TreeGrafter"/>
</dbReference>
<dbReference type="PROSITE" id="PS00916">
    <property type="entry name" value="PI3_4_KINASE_2"/>
    <property type="match status" value="1"/>
</dbReference>
<dbReference type="EC" id="2.7.1.67" evidence="2"/>
<evidence type="ECO:0000256" key="1">
    <source>
        <dbReference type="ARBA" id="ARBA00001686"/>
    </source>
</evidence>
<keyword evidence="4" id="KW-0418">Kinase</keyword>
<evidence type="ECO:0000313" key="7">
    <source>
        <dbReference type="EMBL" id="CAI2358745.1"/>
    </source>
</evidence>
<dbReference type="GO" id="GO:0005737">
    <property type="term" value="C:cytoplasm"/>
    <property type="evidence" value="ECO:0007669"/>
    <property type="project" value="TreeGrafter"/>
</dbReference>
<dbReference type="EMBL" id="CAMPGE010000029">
    <property type="protein sequence ID" value="CAI2358745.1"/>
    <property type="molecule type" value="Genomic_DNA"/>
</dbReference>
<protein>
    <recommendedName>
        <fullName evidence="2">1-phosphatidylinositol 4-kinase</fullName>
        <ecNumber evidence="2">2.7.1.67</ecNumber>
    </recommendedName>
</protein>
<dbReference type="SUPFAM" id="SSF48371">
    <property type="entry name" value="ARM repeat"/>
    <property type="match status" value="1"/>
</dbReference>
<dbReference type="Pfam" id="PF00454">
    <property type="entry name" value="PI3_PI4_kinase"/>
    <property type="match status" value="1"/>
</dbReference>
<comment type="caution">
    <text evidence="7">The sequence shown here is derived from an EMBL/GenBank/DDBJ whole genome shotgun (WGS) entry which is preliminary data.</text>
</comment>
<feature type="region of interest" description="Disordered" evidence="5">
    <location>
        <begin position="328"/>
        <end position="355"/>
    </location>
</feature>
<gene>
    <name evidence="7" type="ORF">ECRASSUSDP1_LOCUS28</name>
</gene>
<evidence type="ECO:0000256" key="3">
    <source>
        <dbReference type="ARBA" id="ARBA00022679"/>
    </source>
</evidence>
<dbReference type="InterPro" id="IPR011009">
    <property type="entry name" value="Kinase-like_dom_sf"/>
</dbReference>
<dbReference type="SUPFAM" id="SSF56112">
    <property type="entry name" value="Protein kinase-like (PK-like)"/>
    <property type="match status" value="1"/>
</dbReference>
<evidence type="ECO:0000256" key="4">
    <source>
        <dbReference type="ARBA" id="ARBA00022777"/>
    </source>
</evidence>
<feature type="domain" description="PI3K/PI4K catalytic" evidence="6">
    <location>
        <begin position="441"/>
        <end position="716"/>
    </location>
</feature>
<feature type="compositionally biased region" description="Polar residues" evidence="5">
    <location>
        <begin position="373"/>
        <end position="387"/>
    </location>
</feature>
<dbReference type="AlphaFoldDB" id="A0AAD1TZW2"/>
<dbReference type="GO" id="GO:0048015">
    <property type="term" value="P:phosphatidylinositol-mediated signaling"/>
    <property type="evidence" value="ECO:0007669"/>
    <property type="project" value="TreeGrafter"/>
</dbReference>
<dbReference type="PANTHER" id="PTHR10048:SF22">
    <property type="entry name" value="PHOSPHATIDYLINOSITOL 4-KINASE BETA"/>
    <property type="match status" value="1"/>
</dbReference>
<reference evidence="7" key="1">
    <citation type="submission" date="2023-07" db="EMBL/GenBank/DDBJ databases">
        <authorList>
            <consortium name="AG Swart"/>
            <person name="Singh M."/>
            <person name="Singh A."/>
            <person name="Seah K."/>
            <person name="Emmerich C."/>
        </authorList>
    </citation>
    <scope>NUCLEOTIDE SEQUENCE</scope>
    <source>
        <strain evidence="7">DP1</strain>
    </source>
</reference>
<dbReference type="GO" id="GO:0046854">
    <property type="term" value="P:phosphatidylinositol phosphate biosynthetic process"/>
    <property type="evidence" value="ECO:0007669"/>
    <property type="project" value="InterPro"/>
</dbReference>
<dbReference type="FunFam" id="1.10.1070.11:FF:000016">
    <property type="entry name" value="PIK1p Phosphatidylinositol 4-kinase"/>
    <property type="match status" value="1"/>
</dbReference>
<dbReference type="InterPro" id="IPR000403">
    <property type="entry name" value="PI3/4_kinase_cat_dom"/>
</dbReference>
<dbReference type="SMART" id="SM00146">
    <property type="entry name" value="PI3Kc"/>
    <property type="match status" value="1"/>
</dbReference>
<organism evidence="7 8">
    <name type="scientific">Euplotes crassus</name>
    <dbReference type="NCBI Taxonomy" id="5936"/>
    <lineage>
        <taxon>Eukaryota</taxon>
        <taxon>Sar</taxon>
        <taxon>Alveolata</taxon>
        <taxon>Ciliophora</taxon>
        <taxon>Intramacronucleata</taxon>
        <taxon>Spirotrichea</taxon>
        <taxon>Hypotrichia</taxon>
        <taxon>Euplotida</taxon>
        <taxon>Euplotidae</taxon>
        <taxon>Moneuplotes</taxon>
    </lineage>
</organism>
<evidence type="ECO:0000259" key="6">
    <source>
        <dbReference type="PROSITE" id="PS50290"/>
    </source>
</evidence>
<dbReference type="CDD" id="cd05168">
    <property type="entry name" value="PI4Kc_III_beta"/>
    <property type="match status" value="1"/>
</dbReference>
<dbReference type="PANTHER" id="PTHR10048">
    <property type="entry name" value="PHOSPHATIDYLINOSITOL KINASE"/>
    <property type="match status" value="1"/>
</dbReference>